<proteinExistence type="predicted"/>
<comment type="caution">
    <text evidence="1">The sequence shown here is derived from an EMBL/GenBank/DDBJ whole genome shotgun (WGS) entry which is preliminary data.</text>
</comment>
<organism evidence="1 2">
    <name type="scientific">Nocardioides malaquae</name>
    <dbReference type="NCBI Taxonomy" id="2773426"/>
    <lineage>
        <taxon>Bacteria</taxon>
        <taxon>Bacillati</taxon>
        <taxon>Actinomycetota</taxon>
        <taxon>Actinomycetes</taxon>
        <taxon>Propionibacteriales</taxon>
        <taxon>Nocardioidaceae</taxon>
        <taxon>Nocardioides</taxon>
    </lineage>
</organism>
<dbReference type="RefSeq" id="WP_193639376.1">
    <property type="nucleotide sequence ID" value="NZ_JADCSA010000028.1"/>
</dbReference>
<sequence>MGFEFSDDVASGAWFGLPVGTPERDAMVFVVQQLGPAGFESYARALTVPDPPVPGTSIDELDEQLWDAAPSERDIVVALLRAIEDLTGERPTLHFKFWVGHHYEPPLKPRTLDRMLPYRDYIHARGTLEEWLDWGRRNPGQNVCPAAVWPPDQSWCLSQDVDVLHVGVGGSHALIDALSQRTAVTMAKVPWSRQSLGLGWSEDTSTTPTP</sequence>
<dbReference type="EMBL" id="JADCSA010000028">
    <property type="protein sequence ID" value="MBE7326045.1"/>
    <property type="molecule type" value="Genomic_DNA"/>
</dbReference>
<evidence type="ECO:0000313" key="1">
    <source>
        <dbReference type="EMBL" id="MBE7326045.1"/>
    </source>
</evidence>
<protein>
    <submittedName>
        <fullName evidence="1">Uncharacterized protein</fullName>
    </submittedName>
</protein>
<keyword evidence="2" id="KW-1185">Reference proteome</keyword>
<gene>
    <name evidence="1" type="ORF">IEQ44_15475</name>
</gene>
<name>A0ABR9RXE1_9ACTN</name>
<reference evidence="1 2" key="1">
    <citation type="submission" date="2020-10" db="EMBL/GenBank/DDBJ databases">
        <title>Nocardioides sp. isolated from sludge.</title>
        <authorList>
            <person name="Zhang X."/>
        </authorList>
    </citation>
    <scope>NUCLEOTIDE SEQUENCE [LARGE SCALE GENOMIC DNA]</scope>
    <source>
        <strain evidence="1 2">Y6</strain>
    </source>
</reference>
<dbReference type="Proteomes" id="UP000756387">
    <property type="component" value="Unassembled WGS sequence"/>
</dbReference>
<accession>A0ABR9RXE1</accession>
<evidence type="ECO:0000313" key="2">
    <source>
        <dbReference type="Proteomes" id="UP000756387"/>
    </source>
</evidence>